<dbReference type="Pfam" id="PF20151">
    <property type="entry name" value="DUF6533"/>
    <property type="match status" value="1"/>
</dbReference>
<reference evidence="4" key="1">
    <citation type="journal article" date="2014" name="Proc. Natl. Acad. Sci. U.S.A.">
        <title>Extensive sampling of basidiomycete genomes demonstrates inadequacy of the white-rot/brown-rot paradigm for wood decay fungi.</title>
        <authorList>
            <person name="Riley R."/>
            <person name="Salamov A.A."/>
            <person name="Brown D.W."/>
            <person name="Nagy L.G."/>
            <person name="Floudas D."/>
            <person name="Held B.W."/>
            <person name="Levasseur A."/>
            <person name="Lombard V."/>
            <person name="Morin E."/>
            <person name="Otillar R."/>
            <person name="Lindquist E.A."/>
            <person name="Sun H."/>
            <person name="LaButti K.M."/>
            <person name="Schmutz J."/>
            <person name="Jabbour D."/>
            <person name="Luo H."/>
            <person name="Baker S.E."/>
            <person name="Pisabarro A.G."/>
            <person name="Walton J.D."/>
            <person name="Blanchette R.A."/>
            <person name="Henrissat B."/>
            <person name="Martin F."/>
            <person name="Cullen D."/>
            <person name="Hibbett D.S."/>
            <person name="Grigoriev I.V."/>
        </authorList>
    </citation>
    <scope>NUCLEOTIDE SEQUENCE [LARGE SCALE GENOMIC DNA]</scope>
    <source>
        <strain evidence="4">MUCL 33604</strain>
    </source>
</reference>
<accession>A0A067PFA9</accession>
<protein>
    <recommendedName>
        <fullName evidence="2">DUF6533 domain-containing protein</fullName>
    </recommendedName>
</protein>
<keyword evidence="1" id="KW-1133">Transmembrane helix</keyword>
<evidence type="ECO:0000313" key="4">
    <source>
        <dbReference type="Proteomes" id="UP000027265"/>
    </source>
</evidence>
<feature type="transmembrane region" description="Helical" evidence="1">
    <location>
        <begin position="56"/>
        <end position="74"/>
    </location>
</feature>
<keyword evidence="4" id="KW-1185">Reference proteome</keyword>
<dbReference type="OrthoDB" id="2637653at2759"/>
<feature type="transmembrane region" description="Helical" evidence="1">
    <location>
        <begin position="215"/>
        <end position="237"/>
    </location>
</feature>
<dbReference type="Proteomes" id="UP000027265">
    <property type="component" value="Unassembled WGS sequence"/>
</dbReference>
<feature type="transmembrane region" description="Helical" evidence="1">
    <location>
        <begin position="94"/>
        <end position="113"/>
    </location>
</feature>
<dbReference type="HOGENOM" id="CLU_035509_10_0_1"/>
<feature type="transmembrane region" description="Helical" evidence="1">
    <location>
        <begin position="125"/>
        <end position="147"/>
    </location>
</feature>
<dbReference type="InParanoid" id="A0A067PFA9"/>
<evidence type="ECO:0000256" key="1">
    <source>
        <dbReference type="SAM" id="Phobius"/>
    </source>
</evidence>
<sequence length="314" mass="35595">MSDPSIEDTIHAIELYDQVAYSCAASLAFLTWEICITLDTEIEHIWKHPPRSSLKWLFLFTRYLPLAVQILLMLEGDGIFGTSDSRASCVARFTFHSLATQAVTLAVEILLMMRVYALYGRSRRVRILLIGVLIAEVSFMVPIYGVLMPKISFDSACIPIRTRYVTAFFAYLSIVALIVQSVLLSLTLFKSYRISRRNRGKGVAIIDILARDGGWVFGLVFVALLLQTIFYFLLGILPGALMFTWYLSLLSFLGCRLVLNLYQLESTQCRRDSASMTGVLTTHIDDIGVEFYEIPTFSNIRPDDRRLRRSSAVR</sequence>
<dbReference type="EMBL" id="KL197739">
    <property type="protein sequence ID" value="KDQ52515.1"/>
    <property type="molecule type" value="Genomic_DNA"/>
</dbReference>
<feature type="transmembrane region" description="Helical" evidence="1">
    <location>
        <begin position="167"/>
        <end position="189"/>
    </location>
</feature>
<proteinExistence type="predicted"/>
<evidence type="ECO:0000259" key="2">
    <source>
        <dbReference type="Pfam" id="PF20151"/>
    </source>
</evidence>
<dbReference type="STRING" id="933084.A0A067PFA9"/>
<dbReference type="InterPro" id="IPR045340">
    <property type="entry name" value="DUF6533"/>
</dbReference>
<keyword evidence="1" id="KW-0472">Membrane</keyword>
<feature type="transmembrane region" description="Helical" evidence="1">
    <location>
        <begin position="243"/>
        <end position="262"/>
    </location>
</feature>
<dbReference type="AlphaFoldDB" id="A0A067PFA9"/>
<evidence type="ECO:0000313" key="3">
    <source>
        <dbReference type="EMBL" id="KDQ52515.1"/>
    </source>
</evidence>
<gene>
    <name evidence="3" type="ORF">JAAARDRAFT_478248</name>
</gene>
<name>A0A067PFA9_9AGAM</name>
<keyword evidence="1" id="KW-0812">Transmembrane</keyword>
<feature type="domain" description="DUF6533" evidence="2">
    <location>
        <begin position="21"/>
        <end position="67"/>
    </location>
</feature>
<organism evidence="3 4">
    <name type="scientific">Jaapia argillacea MUCL 33604</name>
    <dbReference type="NCBI Taxonomy" id="933084"/>
    <lineage>
        <taxon>Eukaryota</taxon>
        <taxon>Fungi</taxon>
        <taxon>Dikarya</taxon>
        <taxon>Basidiomycota</taxon>
        <taxon>Agaricomycotina</taxon>
        <taxon>Agaricomycetes</taxon>
        <taxon>Agaricomycetidae</taxon>
        <taxon>Jaapiales</taxon>
        <taxon>Jaapiaceae</taxon>
        <taxon>Jaapia</taxon>
    </lineage>
</organism>